<name>A0A0E9R7Q5_ANGAN</name>
<evidence type="ECO:0000313" key="1">
    <source>
        <dbReference type="EMBL" id="JAH25196.1"/>
    </source>
</evidence>
<organism evidence="1">
    <name type="scientific">Anguilla anguilla</name>
    <name type="common">European freshwater eel</name>
    <name type="synonym">Muraena anguilla</name>
    <dbReference type="NCBI Taxonomy" id="7936"/>
    <lineage>
        <taxon>Eukaryota</taxon>
        <taxon>Metazoa</taxon>
        <taxon>Chordata</taxon>
        <taxon>Craniata</taxon>
        <taxon>Vertebrata</taxon>
        <taxon>Euteleostomi</taxon>
        <taxon>Actinopterygii</taxon>
        <taxon>Neopterygii</taxon>
        <taxon>Teleostei</taxon>
        <taxon>Anguilliformes</taxon>
        <taxon>Anguillidae</taxon>
        <taxon>Anguilla</taxon>
    </lineage>
</organism>
<sequence length="23" mass="2519">MQAPLFLFRAEAPGLQPVFIACV</sequence>
<reference evidence="1" key="2">
    <citation type="journal article" date="2015" name="Fish Shellfish Immunol.">
        <title>Early steps in the European eel (Anguilla anguilla)-Vibrio vulnificus interaction in the gills: Role of the RtxA13 toxin.</title>
        <authorList>
            <person name="Callol A."/>
            <person name="Pajuelo D."/>
            <person name="Ebbesson L."/>
            <person name="Teles M."/>
            <person name="MacKenzie S."/>
            <person name="Amaro C."/>
        </authorList>
    </citation>
    <scope>NUCLEOTIDE SEQUENCE</scope>
</reference>
<dbReference type="EMBL" id="GBXM01083381">
    <property type="protein sequence ID" value="JAH25196.1"/>
    <property type="molecule type" value="Transcribed_RNA"/>
</dbReference>
<protein>
    <submittedName>
        <fullName evidence="1">Uncharacterized protein</fullName>
    </submittedName>
</protein>
<accession>A0A0E9R7Q5</accession>
<proteinExistence type="predicted"/>
<reference evidence="1" key="1">
    <citation type="submission" date="2014-11" db="EMBL/GenBank/DDBJ databases">
        <authorList>
            <person name="Amaro Gonzalez C."/>
        </authorList>
    </citation>
    <scope>NUCLEOTIDE SEQUENCE</scope>
</reference>
<dbReference type="AlphaFoldDB" id="A0A0E9R7Q5"/>